<dbReference type="GO" id="GO:0008168">
    <property type="term" value="F:methyltransferase activity"/>
    <property type="evidence" value="ECO:0007669"/>
    <property type="project" value="InterPro"/>
</dbReference>
<dbReference type="GO" id="GO:0016787">
    <property type="term" value="F:hydrolase activity"/>
    <property type="evidence" value="ECO:0007669"/>
    <property type="project" value="InterPro"/>
</dbReference>
<dbReference type="InterPro" id="IPR050466">
    <property type="entry name" value="Carboxylest/Gibb_receptor"/>
</dbReference>
<proteinExistence type="predicted"/>
<evidence type="ECO:0000259" key="2">
    <source>
        <dbReference type="Pfam" id="PF01728"/>
    </source>
</evidence>
<protein>
    <recommendedName>
        <fullName evidence="6">Alpha/beta hydrolase fold-3 domain-containing protein</fullName>
    </recommendedName>
</protein>
<feature type="domain" description="Ribosomal RNA methyltransferase FtsJ" evidence="2">
    <location>
        <begin position="122"/>
        <end position="276"/>
    </location>
</feature>
<feature type="compositionally biased region" description="Polar residues" evidence="1">
    <location>
        <begin position="1"/>
        <end position="11"/>
    </location>
</feature>
<keyword evidence="5" id="KW-1185">Reference proteome</keyword>
<dbReference type="GO" id="GO:0032259">
    <property type="term" value="P:methylation"/>
    <property type="evidence" value="ECO:0007669"/>
    <property type="project" value="InterPro"/>
</dbReference>
<dbReference type="EMBL" id="JABFAI010000084">
    <property type="protein sequence ID" value="KAF4956513.1"/>
    <property type="molecule type" value="Genomic_DNA"/>
</dbReference>
<evidence type="ECO:0000259" key="3">
    <source>
        <dbReference type="Pfam" id="PF07859"/>
    </source>
</evidence>
<dbReference type="InterPro" id="IPR029063">
    <property type="entry name" value="SAM-dependent_MTases_sf"/>
</dbReference>
<evidence type="ECO:0000313" key="4">
    <source>
        <dbReference type="EMBL" id="KAF4956513.1"/>
    </source>
</evidence>
<dbReference type="PANTHER" id="PTHR23024">
    <property type="entry name" value="ARYLACETAMIDE DEACETYLASE"/>
    <property type="match status" value="1"/>
</dbReference>
<dbReference type="SUPFAM" id="SSF53474">
    <property type="entry name" value="alpha/beta-Hydrolases"/>
    <property type="match status" value="1"/>
</dbReference>
<dbReference type="AlphaFoldDB" id="A0A8H4TEQ8"/>
<evidence type="ECO:0000256" key="1">
    <source>
        <dbReference type="SAM" id="MobiDB-lite"/>
    </source>
</evidence>
<reference evidence="4" key="1">
    <citation type="journal article" date="2020" name="BMC Genomics">
        <title>Correction to: Identification and distribution of gene clusters required for synthesis of sphingolipid metabolism inhibitors in diverse species of the filamentous fungus Fusarium.</title>
        <authorList>
            <person name="Kim H.S."/>
            <person name="Lohmar J.M."/>
            <person name="Busman M."/>
            <person name="Brown D.W."/>
            <person name="Naumann T.A."/>
            <person name="Divon H.H."/>
            <person name="Lysoe E."/>
            <person name="Uhlig S."/>
            <person name="Proctor R.H."/>
        </authorList>
    </citation>
    <scope>NUCLEOTIDE SEQUENCE</scope>
    <source>
        <strain evidence="4">NRRL 45417</strain>
    </source>
</reference>
<dbReference type="InterPro" id="IPR002877">
    <property type="entry name" value="RNA_MeTrfase_FtsJ_dom"/>
</dbReference>
<sequence>MSSDAETSSSGPGEHAISGQDDEAKIQPTMEAGTRVSEPERYAQETIRDYLLENVEEFRRLLELRRKGWETSGGDTHFKKQREAADKCSASSTQFFYTMMKTIAKDLDKATGALNLSKVEHPALLDMCAAPGGFADVALTKTPGIRIRAMSLPVEQGGHDVKVLNAKVSVEFRDITTLAADMGITKNDVPLNFPGPYDLLFEKVLDDTEKFDLVFCDGQVLRTHPRAEWREPREATRLTLTQTALGLEHLKNGGTMVILMHKLDSWRSFDLINQFSKMATVKLYKHYRHHKIRSSFYLVAKSIQAESALAKEMVAVWKRRYKIATFGTDEEYAEMHRVTRETALVELEKFGEKHYATPHPEWVDFPNNLPPGTKPSQGMTRDHDPIIPQEGLGIYEIDVPVRDNTPITLRIYRQATNHHALPLFLYMHGGGYVTGGLETDDATCRVLALELPISVASVEYRLAPEHKFPIGFEDSFDVVRWVASSEGQRKLNTDLSKGFILGGTSAGANFTAGISHLARDEGLCPKITGVVFLAGSFCHPDVRPKKYLDRIMSVDEINDAPGLTRKSIDYFAGLYGAPPTDKRLSPLLFDSHAGIAKKAYFAICGWDPRRDEAILLDQLLQEAGLSTKSHIYSGLPHGFWTTCTDLPVSKKWLQDLLQGVHWLLE</sequence>
<dbReference type="Pfam" id="PF01728">
    <property type="entry name" value="FtsJ"/>
    <property type="match status" value="1"/>
</dbReference>
<dbReference type="Proteomes" id="UP000604273">
    <property type="component" value="Unassembled WGS sequence"/>
</dbReference>
<name>A0A8H4TEQ8_9HYPO</name>
<evidence type="ECO:0008006" key="6">
    <source>
        <dbReference type="Google" id="ProtNLM"/>
    </source>
</evidence>
<evidence type="ECO:0000313" key="5">
    <source>
        <dbReference type="Proteomes" id="UP000604273"/>
    </source>
</evidence>
<dbReference type="InterPro" id="IPR029058">
    <property type="entry name" value="AB_hydrolase_fold"/>
</dbReference>
<dbReference type="SUPFAM" id="SSF53335">
    <property type="entry name" value="S-adenosyl-L-methionine-dependent methyltransferases"/>
    <property type="match status" value="1"/>
</dbReference>
<comment type="caution">
    <text evidence="4">The sequence shown here is derived from an EMBL/GenBank/DDBJ whole genome shotgun (WGS) entry which is preliminary data.</text>
</comment>
<dbReference type="InterPro" id="IPR013094">
    <property type="entry name" value="AB_hydrolase_3"/>
</dbReference>
<organism evidence="4 5">
    <name type="scientific">Fusarium gaditjirri</name>
    <dbReference type="NCBI Taxonomy" id="282569"/>
    <lineage>
        <taxon>Eukaryota</taxon>
        <taxon>Fungi</taxon>
        <taxon>Dikarya</taxon>
        <taxon>Ascomycota</taxon>
        <taxon>Pezizomycotina</taxon>
        <taxon>Sordariomycetes</taxon>
        <taxon>Hypocreomycetidae</taxon>
        <taxon>Hypocreales</taxon>
        <taxon>Nectriaceae</taxon>
        <taxon>Fusarium</taxon>
        <taxon>Fusarium nisikadoi species complex</taxon>
    </lineage>
</organism>
<dbReference type="Gene3D" id="3.40.50.150">
    <property type="entry name" value="Vaccinia Virus protein VP39"/>
    <property type="match status" value="1"/>
</dbReference>
<gene>
    <name evidence="4" type="ORF">FGADI_3792</name>
</gene>
<reference evidence="4" key="2">
    <citation type="submission" date="2020-05" db="EMBL/GenBank/DDBJ databases">
        <authorList>
            <person name="Kim H.-S."/>
            <person name="Proctor R.H."/>
            <person name="Brown D.W."/>
        </authorList>
    </citation>
    <scope>NUCLEOTIDE SEQUENCE</scope>
    <source>
        <strain evidence="4">NRRL 45417</strain>
    </source>
</reference>
<accession>A0A8H4TEQ8</accession>
<feature type="domain" description="Alpha/beta hydrolase fold-3" evidence="3">
    <location>
        <begin position="425"/>
        <end position="640"/>
    </location>
</feature>
<dbReference type="Pfam" id="PF07859">
    <property type="entry name" value="Abhydrolase_3"/>
    <property type="match status" value="1"/>
</dbReference>
<dbReference type="Gene3D" id="3.40.50.1820">
    <property type="entry name" value="alpha/beta hydrolase"/>
    <property type="match status" value="1"/>
</dbReference>
<feature type="region of interest" description="Disordered" evidence="1">
    <location>
        <begin position="1"/>
        <end position="40"/>
    </location>
</feature>
<dbReference type="OrthoDB" id="408631at2759"/>
<dbReference type="PANTHER" id="PTHR23024:SF166">
    <property type="entry name" value="ALPHA_BETA HYDROLASE FOLD-3 DOMAIN-CONTAINING PROTEIN-RELATED"/>
    <property type="match status" value="1"/>
</dbReference>